<organism evidence="6 7">
    <name type="scientific">Deinococcus reticulitermitis</name>
    <dbReference type="NCBI Taxonomy" id="856736"/>
    <lineage>
        <taxon>Bacteria</taxon>
        <taxon>Thermotogati</taxon>
        <taxon>Deinococcota</taxon>
        <taxon>Deinococci</taxon>
        <taxon>Deinococcales</taxon>
        <taxon>Deinococcaceae</taxon>
        <taxon>Deinococcus</taxon>
    </lineage>
</organism>
<feature type="signal peptide" evidence="4">
    <location>
        <begin position="1"/>
        <end position="24"/>
    </location>
</feature>
<dbReference type="InterPro" id="IPR000914">
    <property type="entry name" value="SBP_5_dom"/>
</dbReference>
<dbReference type="Gene3D" id="3.10.105.10">
    <property type="entry name" value="Dipeptide-binding Protein, Domain 3"/>
    <property type="match status" value="1"/>
</dbReference>
<dbReference type="CDD" id="cd08500">
    <property type="entry name" value="PBP2_NikA_DppA_OppA_like_4"/>
    <property type="match status" value="1"/>
</dbReference>
<feature type="domain" description="Solute-binding protein family 5" evidence="5">
    <location>
        <begin position="82"/>
        <end position="486"/>
    </location>
</feature>
<evidence type="ECO:0000259" key="5">
    <source>
        <dbReference type="Pfam" id="PF00496"/>
    </source>
</evidence>
<comment type="similarity">
    <text evidence="1">Belongs to the bacterial solute-binding protein 5 family.</text>
</comment>
<keyword evidence="7" id="KW-1185">Reference proteome</keyword>
<protein>
    <submittedName>
        <fullName evidence="6">Peptide/nickel transport system substrate-binding protein</fullName>
    </submittedName>
</protein>
<dbReference type="RefSeq" id="WP_092262998.1">
    <property type="nucleotide sequence ID" value="NZ_FNZA01000001.1"/>
</dbReference>
<dbReference type="InterPro" id="IPR030678">
    <property type="entry name" value="Peptide/Ni-bd"/>
</dbReference>
<dbReference type="Gene3D" id="3.40.190.10">
    <property type="entry name" value="Periplasmic binding protein-like II"/>
    <property type="match status" value="1"/>
</dbReference>
<dbReference type="Pfam" id="PF00496">
    <property type="entry name" value="SBP_bac_5"/>
    <property type="match status" value="1"/>
</dbReference>
<dbReference type="Proteomes" id="UP000199223">
    <property type="component" value="Unassembled WGS sequence"/>
</dbReference>
<dbReference type="GO" id="GO:1904680">
    <property type="term" value="F:peptide transmembrane transporter activity"/>
    <property type="evidence" value="ECO:0007669"/>
    <property type="project" value="TreeGrafter"/>
</dbReference>
<dbReference type="OrthoDB" id="9796817at2"/>
<dbReference type="InterPro" id="IPR039424">
    <property type="entry name" value="SBP_5"/>
</dbReference>
<dbReference type="PANTHER" id="PTHR30290:SF9">
    <property type="entry name" value="OLIGOPEPTIDE-BINDING PROTEIN APPA"/>
    <property type="match status" value="1"/>
</dbReference>
<proteinExistence type="inferred from homology"/>
<accession>A0A1H6T465</accession>
<evidence type="ECO:0000256" key="4">
    <source>
        <dbReference type="SAM" id="SignalP"/>
    </source>
</evidence>
<evidence type="ECO:0000313" key="7">
    <source>
        <dbReference type="Proteomes" id="UP000199223"/>
    </source>
</evidence>
<dbReference type="EMBL" id="FNZA01000001">
    <property type="protein sequence ID" value="SEI74046.1"/>
    <property type="molecule type" value="Genomic_DNA"/>
</dbReference>
<name>A0A1H6T465_9DEIO</name>
<gene>
    <name evidence="6" type="ORF">SAMN04488058_101487</name>
</gene>
<evidence type="ECO:0000256" key="3">
    <source>
        <dbReference type="ARBA" id="ARBA00022729"/>
    </source>
</evidence>
<evidence type="ECO:0000256" key="2">
    <source>
        <dbReference type="ARBA" id="ARBA00022448"/>
    </source>
</evidence>
<dbReference type="GO" id="GO:0043190">
    <property type="term" value="C:ATP-binding cassette (ABC) transporter complex"/>
    <property type="evidence" value="ECO:0007669"/>
    <property type="project" value="InterPro"/>
</dbReference>
<dbReference type="PIRSF" id="PIRSF002741">
    <property type="entry name" value="MppA"/>
    <property type="match status" value="1"/>
</dbReference>
<evidence type="ECO:0000313" key="6">
    <source>
        <dbReference type="EMBL" id="SEI74046.1"/>
    </source>
</evidence>
<dbReference type="GO" id="GO:0042597">
    <property type="term" value="C:periplasmic space"/>
    <property type="evidence" value="ECO:0007669"/>
    <property type="project" value="UniProtKB-ARBA"/>
</dbReference>
<dbReference type="PANTHER" id="PTHR30290">
    <property type="entry name" value="PERIPLASMIC BINDING COMPONENT OF ABC TRANSPORTER"/>
    <property type="match status" value="1"/>
</dbReference>
<feature type="chain" id="PRO_5011748722" evidence="4">
    <location>
        <begin position="25"/>
        <end position="593"/>
    </location>
</feature>
<evidence type="ECO:0000256" key="1">
    <source>
        <dbReference type="ARBA" id="ARBA00005695"/>
    </source>
</evidence>
<keyword evidence="3 4" id="KW-0732">Signal</keyword>
<dbReference type="STRING" id="856736.SAMN04488058_101487"/>
<sequence>MKKAIMLALALSGGYAAATPYVHAANQSVSKPSDVKTGGTLRLTVAGDFDTYNPLVAQGRPNIPELTDAGGLFTVDPYTYEYEGYMAQSFTQSADKRTFTFTLRPELKWSDGQAITADDFISTMKIYAADEESNLYSYMRDNGKPVTFKKLGDRQLSITFPRATVQNLETISYITPLPDHIFGKAFGNGGAAGVKAARALWGINTNPSQLVVSGPFKVESYRRGERLTLTRNAQFGAWNKDSAGKALPYLAGLQYSVVKDSNAQLATFLAGNSDLHAPTNRDQLAQIVAAKNSGKLAVDVLANAGPSASVDFLYFNWNKSSDAFKQTLFRNPRFRQAMSQLVNRDQIIDQVLGGLGVPAYTSVYPLYSDWVAPNVDKYKFNPAAAAKTLDALGFSKRGSDGIRVDSKGNRLSFTLNTNSENTRRQQIARIFADEAKKIGVEVKTAFVPFNQLLEVVYPESDAAKLNRQFDAAITGLSGGGFINPVGVASVFQCGGDLNGYNQSPRCIAPWETQQLNLFFKSTAEFNQAKRRDIANQIQRIQVENQGLIYILSQNAHFAWDSRVQGEYPKKIATPLWSSSYFGVRNIALTWVNK</sequence>
<reference evidence="7" key="1">
    <citation type="submission" date="2016-10" db="EMBL/GenBank/DDBJ databases">
        <authorList>
            <person name="Varghese N."/>
            <person name="Submissions S."/>
        </authorList>
    </citation>
    <scope>NUCLEOTIDE SEQUENCE [LARGE SCALE GENOMIC DNA]</scope>
    <source>
        <strain evidence="7">CGMCC 1.10218</strain>
    </source>
</reference>
<dbReference type="GO" id="GO:0015833">
    <property type="term" value="P:peptide transport"/>
    <property type="evidence" value="ECO:0007669"/>
    <property type="project" value="TreeGrafter"/>
</dbReference>
<dbReference type="SUPFAM" id="SSF53850">
    <property type="entry name" value="Periplasmic binding protein-like II"/>
    <property type="match status" value="1"/>
</dbReference>
<dbReference type="AlphaFoldDB" id="A0A1H6T465"/>
<keyword evidence="2" id="KW-0813">Transport</keyword>